<dbReference type="InterPro" id="IPR041108">
    <property type="entry name" value="PP_kinase_C_1"/>
</dbReference>
<evidence type="ECO:0000259" key="11">
    <source>
        <dbReference type="Pfam" id="PF13090"/>
    </source>
</evidence>
<keyword evidence="5" id="KW-0547">Nucleotide-binding</keyword>
<dbReference type="HAMAP" id="MF_00347">
    <property type="entry name" value="Polyphosphate_kinase"/>
    <property type="match status" value="1"/>
</dbReference>
<evidence type="ECO:0000259" key="10">
    <source>
        <dbReference type="Pfam" id="PF13089"/>
    </source>
</evidence>
<dbReference type="AlphaFoldDB" id="A0A6J6FIM5"/>
<organism evidence="13">
    <name type="scientific">freshwater metagenome</name>
    <dbReference type="NCBI Taxonomy" id="449393"/>
    <lineage>
        <taxon>unclassified sequences</taxon>
        <taxon>metagenomes</taxon>
        <taxon>ecological metagenomes</taxon>
    </lineage>
</organism>
<name>A0A6J6FIM5_9ZZZZ</name>
<keyword evidence="6" id="KW-0418">Kinase</keyword>
<feature type="domain" description="Polyphosphate kinase N-terminal" evidence="10">
    <location>
        <begin position="8"/>
        <end position="112"/>
    </location>
</feature>
<evidence type="ECO:0000256" key="7">
    <source>
        <dbReference type="ARBA" id="ARBA00022840"/>
    </source>
</evidence>
<feature type="domain" description="Polyphosphate kinase middle" evidence="9">
    <location>
        <begin position="127"/>
        <end position="298"/>
    </location>
</feature>
<keyword evidence="2" id="KW-0597">Phosphoprotein</keyword>
<evidence type="ECO:0000313" key="13">
    <source>
        <dbReference type="EMBL" id="CAB4587559.1"/>
    </source>
</evidence>
<dbReference type="SUPFAM" id="SSF140356">
    <property type="entry name" value="PPK N-terminal domain-like"/>
    <property type="match status" value="1"/>
</dbReference>
<evidence type="ECO:0000256" key="3">
    <source>
        <dbReference type="ARBA" id="ARBA00022679"/>
    </source>
</evidence>
<dbReference type="SUPFAM" id="SSF56024">
    <property type="entry name" value="Phospholipase D/nuclease"/>
    <property type="match status" value="2"/>
</dbReference>
<dbReference type="EC" id="2.7.4.1" evidence="1"/>
<dbReference type="GO" id="GO:0008976">
    <property type="term" value="F:polyphosphate kinase activity"/>
    <property type="evidence" value="ECO:0007669"/>
    <property type="project" value="UniProtKB-EC"/>
</dbReference>
<dbReference type="InterPro" id="IPR025198">
    <property type="entry name" value="PPK_N_dom"/>
</dbReference>
<dbReference type="InterPro" id="IPR036830">
    <property type="entry name" value="PP_kinase_middle_dom_sf"/>
</dbReference>
<dbReference type="NCBIfam" id="NF003921">
    <property type="entry name" value="PRK05443.2-2"/>
    <property type="match status" value="1"/>
</dbReference>
<keyword evidence="4" id="KW-0479">Metal-binding</keyword>
<dbReference type="SUPFAM" id="SSF143724">
    <property type="entry name" value="PHP14-like"/>
    <property type="match status" value="1"/>
</dbReference>
<dbReference type="Pfam" id="PF02503">
    <property type="entry name" value="PP_kinase"/>
    <property type="match status" value="1"/>
</dbReference>
<feature type="domain" description="Polyphosphate kinase C-terminal" evidence="11">
    <location>
        <begin position="503"/>
        <end position="666"/>
    </location>
</feature>
<dbReference type="NCBIfam" id="TIGR03705">
    <property type="entry name" value="poly_P_kin"/>
    <property type="match status" value="1"/>
</dbReference>
<evidence type="ECO:0000256" key="4">
    <source>
        <dbReference type="ARBA" id="ARBA00022723"/>
    </source>
</evidence>
<dbReference type="InterPro" id="IPR036832">
    <property type="entry name" value="PPK_N_dom_sf"/>
</dbReference>
<accession>A0A6J6FIM5</accession>
<evidence type="ECO:0000259" key="12">
    <source>
        <dbReference type="Pfam" id="PF17941"/>
    </source>
</evidence>
<dbReference type="GO" id="GO:0005524">
    <property type="term" value="F:ATP binding"/>
    <property type="evidence" value="ECO:0007669"/>
    <property type="project" value="UniProtKB-KW"/>
</dbReference>
<dbReference type="EMBL" id="CAEZUI010000003">
    <property type="protein sequence ID" value="CAB4587559.1"/>
    <property type="molecule type" value="Genomic_DNA"/>
</dbReference>
<reference evidence="13" key="1">
    <citation type="submission" date="2020-05" db="EMBL/GenBank/DDBJ databases">
        <authorList>
            <person name="Chiriac C."/>
            <person name="Salcher M."/>
            <person name="Ghai R."/>
            <person name="Kavagutti S V."/>
        </authorList>
    </citation>
    <scope>NUCLEOTIDE SEQUENCE</scope>
</reference>
<dbReference type="Gene3D" id="3.30.1840.10">
    <property type="entry name" value="Polyphosphate kinase middle domain"/>
    <property type="match status" value="1"/>
</dbReference>
<keyword evidence="7" id="KW-0067">ATP-binding</keyword>
<protein>
    <recommendedName>
        <fullName evidence="1">ATP-polyphosphate phosphotransferase</fullName>
        <ecNumber evidence="1">2.7.4.1</ecNumber>
    </recommendedName>
</protein>
<dbReference type="InterPro" id="IPR025200">
    <property type="entry name" value="PPK_C_dom2"/>
</dbReference>
<dbReference type="Pfam" id="PF13090">
    <property type="entry name" value="PP_kinase_C"/>
    <property type="match status" value="1"/>
</dbReference>
<evidence type="ECO:0000256" key="5">
    <source>
        <dbReference type="ARBA" id="ARBA00022741"/>
    </source>
</evidence>
<dbReference type="Gene3D" id="3.30.870.10">
    <property type="entry name" value="Endonuclease Chain A"/>
    <property type="match status" value="2"/>
</dbReference>
<dbReference type="Pfam" id="PF13089">
    <property type="entry name" value="PP_kinase_N"/>
    <property type="match status" value="1"/>
</dbReference>
<keyword evidence="3" id="KW-0808">Transferase</keyword>
<feature type="domain" description="Polyphosphate kinase C-terminal" evidence="12">
    <location>
        <begin position="331"/>
        <end position="494"/>
    </location>
</feature>
<sequence>MKSGQNSYIDRDLSWIDFNTRVLELAENQKLPLLERAKFLAIYSSNLDEFFMVRVASIKRKVEFGNNDPLLSGMTPRELLAEIHFRVRNLQERVSYLLLKDLKPLLSNEGIKRVRWDSLSDAEKLPLTNKFINEIFPVLTPLASDSAHPFPHISGLSLNLGIIGKNKEGGEEQFVRVKVPSNIRRMVRTNDFDNSYILLEDLIAEHLHLLLPGAKIKEIYFFRVTRNQDLDIDEDEADDLLESMEEELSRRKFGAAVRMEVEEGVAARLLNKLTEELEIDTPEVFVQVPPLDLTYLFEMYNLDLPHLKDAPFKSVQPHPLEDIDRNDADSFFAAIREGEILLHHPYQTFTSTVTRFVGLAAQDPKVLAIKQTLYRTSGDSPIMLSLIEAAKAGKQVLAVIELRARFDEQANVRWAKKLEDAGAHVVYGVLGLKTHAKASLVVRKEDSGLTVYSHIGTGNYNPKTARLYDDLGIMSSDQLLGQDLLKLFNQLSGVLSNTEYSRLLVAPHGIRTSLIEKIEHERLNHLDGKPSQIRWKINSLVDNQMIEALYGAAKAGVPIDIIVRGACSFRMSKVTKFHNVRLRSILGRFLEHSRIYSFHNAGNPEFFIGSADIMERNLDRRVEALIRIDEPLHKSELSEVLDLSFSPRFRMWEMSEDDSWSYIKNGPEGKQLEDFQEFFIERYKK</sequence>
<evidence type="ECO:0000256" key="6">
    <source>
        <dbReference type="ARBA" id="ARBA00022777"/>
    </source>
</evidence>
<dbReference type="FunFam" id="3.30.870.10:FF:000001">
    <property type="entry name" value="Polyphosphate kinase"/>
    <property type="match status" value="1"/>
</dbReference>
<dbReference type="PANTHER" id="PTHR30218:SF0">
    <property type="entry name" value="POLYPHOSPHATE KINASE"/>
    <property type="match status" value="1"/>
</dbReference>
<dbReference type="GO" id="GO:0009358">
    <property type="term" value="C:polyphosphate kinase complex"/>
    <property type="evidence" value="ECO:0007669"/>
    <property type="project" value="InterPro"/>
</dbReference>
<dbReference type="Pfam" id="PF17941">
    <property type="entry name" value="PP_kinase_C_1"/>
    <property type="match status" value="1"/>
</dbReference>
<dbReference type="CDD" id="cd09165">
    <property type="entry name" value="PLDc_PaPPK1_C1_like"/>
    <property type="match status" value="1"/>
</dbReference>
<evidence type="ECO:0000259" key="9">
    <source>
        <dbReference type="Pfam" id="PF02503"/>
    </source>
</evidence>
<evidence type="ECO:0000256" key="2">
    <source>
        <dbReference type="ARBA" id="ARBA00022553"/>
    </source>
</evidence>
<evidence type="ECO:0000256" key="1">
    <source>
        <dbReference type="ARBA" id="ARBA00012960"/>
    </source>
</evidence>
<dbReference type="GO" id="GO:0006799">
    <property type="term" value="P:polyphosphate biosynthetic process"/>
    <property type="evidence" value="ECO:0007669"/>
    <property type="project" value="InterPro"/>
</dbReference>
<gene>
    <name evidence="13" type="ORF">UFOPK1807_00061</name>
</gene>
<proteinExistence type="inferred from homology"/>
<keyword evidence="8" id="KW-0460">Magnesium</keyword>
<dbReference type="InterPro" id="IPR003414">
    <property type="entry name" value="PP_kinase"/>
</dbReference>
<dbReference type="GO" id="GO:0046872">
    <property type="term" value="F:metal ion binding"/>
    <property type="evidence" value="ECO:0007669"/>
    <property type="project" value="UniProtKB-KW"/>
</dbReference>
<dbReference type="PIRSF" id="PIRSF015589">
    <property type="entry name" value="PP_kinase"/>
    <property type="match status" value="1"/>
</dbReference>
<evidence type="ECO:0000256" key="8">
    <source>
        <dbReference type="ARBA" id="ARBA00022842"/>
    </source>
</evidence>
<dbReference type="PANTHER" id="PTHR30218">
    <property type="entry name" value="POLYPHOSPHATE KINASE"/>
    <property type="match status" value="1"/>
</dbReference>
<dbReference type="Gene3D" id="1.20.58.310">
    <property type="entry name" value="Polyphosphate kinase N-terminal domain"/>
    <property type="match status" value="1"/>
</dbReference>
<dbReference type="InterPro" id="IPR024953">
    <property type="entry name" value="PP_kinase_middle"/>
</dbReference>